<keyword evidence="1" id="KW-1133">Transmembrane helix</keyword>
<keyword evidence="1" id="KW-0812">Transmembrane</keyword>
<dbReference type="EMBL" id="CP003742">
    <property type="protein sequence ID" value="AGI73708.1"/>
    <property type="molecule type" value="Genomic_DNA"/>
</dbReference>
<accession>M9RPM6</accession>
<organism evidence="2 3">
    <name type="scientific">Octadecabacter arcticus 238</name>
    <dbReference type="NCBI Taxonomy" id="391616"/>
    <lineage>
        <taxon>Bacteria</taxon>
        <taxon>Pseudomonadati</taxon>
        <taxon>Pseudomonadota</taxon>
        <taxon>Alphaproteobacteria</taxon>
        <taxon>Rhodobacterales</taxon>
        <taxon>Roseobacteraceae</taxon>
        <taxon>Octadecabacter</taxon>
    </lineage>
</organism>
<dbReference type="Proteomes" id="UP000004688">
    <property type="component" value="Chromosome"/>
</dbReference>
<keyword evidence="3" id="KW-1185">Reference proteome</keyword>
<dbReference type="KEGG" id="oar:OA238_c37590"/>
<sequence>MTDAPPLNNDEVILHNHLPSLRVFKRVALFLLAVSLLPTLAFAVTFPDTYWPIAPLFVTCFLLVQERFTLGRHRAWITNQRIILQGGVDIPLGSIDTIKSKTVAVQVRHSSGGKPLQLFYPEDGPAVTRTIDAARKAVT</sequence>
<feature type="transmembrane region" description="Helical" evidence="1">
    <location>
        <begin position="50"/>
        <end position="70"/>
    </location>
</feature>
<feature type="transmembrane region" description="Helical" evidence="1">
    <location>
        <begin position="27"/>
        <end position="44"/>
    </location>
</feature>
<gene>
    <name evidence="2" type="ORF">OA238_c37590</name>
</gene>
<evidence type="ECO:0000313" key="2">
    <source>
        <dbReference type="EMBL" id="AGI73708.1"/>
    </source>
</evidence>
<keyword evidence="1" id="KW-0472">Membrane</keyword>
<evidence type="ECO:0000256" key="1">
    <source>
        <dbReference type="SAM" id="Phobius"/>
    </source>
</evidence>
<dbReference type="AlphaFoldDB" id="M9RPM6"/>
<evidence type="ECO:0000313" key="3">
    <source>
        <dbReference type="Proteomes" id="UP000004688"/>
    </source>
</evidence>
<proteinExistence type="predicted"/>
<dbReference type="RefSeq" id="WP_015496695.1">
    <property type="nucleotide sequence ID" value="NC_020908.1"/>
</dbReference>
<evidence type="ECO:0008006" key="4">
    <source>
        <dbReference type="Google" id="ProtNLM"/>
    </source>
</evidence>
<reference evidence="2 3" key="1">
    <citation type="journal article" date="2013" name="PLoS ONE">
        <title>Poles Apart: Arctic and Antarctic Octadecabacter strains Share High Genome Plasticity and a New Type of Xanthorhodopsin.</title>
        <authorList>
            <person name="Vollmers J."/>
            <person name="Voget S."/>
            <person name="Dietrich S."/>
            <person name="Gollnow K."/>
            <person name="Smits M."/>
            <person name="Meyer K."/>
            <person name="Brinkhoff T."/>
            <person name="Simon M."/>
            <person name="Daniel R."/>
        </authorList>
    </citation>
    <scope>NUCLEOTIDE SEQUENCE [LARGE SCALE GENOMIC DNA]</scope>
    <source>
        <strain evidence="2 3">238</strain>
    </source>
</reference>
<protein>
    <recommendedName>
        <fullName evidence="4">DUF304 domain-containing protein</fullName>
    </recommendedName>
</protein>
<dbReference type="STRING" id="391616.OA238_c37590"/>
<dbReference type="HOGENOM" id="CLU_1853158_0_0_5"/>
<name>M9RPM6_9RHOB</name>